<evidence type="ECO:0000256" key="4">
    <source>
        <dbReference type="ARBA" id="ARBA00022692"/>
    </source>
</evidence>
<dbReference type="GO" id="GO:0004984">
    <property type="term" value="F:olfactory receptor activity"/>
    <property type="evidence" value="ECO:0007669"/>
    <property type="project" value="InterPro"/>
</dbReference>
<dbReference type="GO" id="GO:0005886">
    <property type="term" value="C:plasma membrane"/>
    <property type="evidence" value="ECO:0007669"/>
    <property type="project" value="UniProtKB-SubCell"/>
</dbReference>
<dbReference type="EnsemblMetazoa" id="ASTEI10334-RA">
    <property type="protein sequence ID" value="ASTEI10334-PA"/>
    <property type="gene ID" value="ASTEI10334"/>
</dbReference>
<reference evidence="10" key="2">
    <citation type="submission" date="2020-05" db="UniProtKB">
        <authorList>
            <consortium name="EnsemblMetazoa"/>
        </authorList>
    </citation>
    <scope>IDENTIFICATION</scope>
    <source>
        <strain evidence="10">Indian</strain>
    </source>
</reference>
<keyword evidence="4" id="KW-0812">Transmembrane</keyword>
<keyword evidence="3" id="KW-0716">Sensory transduction</keyword>
<dbReference type="STRING" id="30069.A0A182YPE8"/>
<organism evidence="10 11">
    <name type="scientific">Anopheles stephensi</name>
    <name type="common">Indo-Pakistan malaria mosquito</name>
    <dbReference type="NCBI Taxonomy" id="30069"/>
    <lineage>
        <taxon>Eukaryota</taxon>
        <taxon>Metazoa</taxon>
        <taxon>Ecdysozoa</taxon>
        <taxon>Arthropoda</taxon>
        <taxon>Hexapoda</taxon>
        <taxon>Insecta</taxon>
        <taxon>Pterygota</taxon>
        <taxon>Neoptera</taxon>
        <taxon>Endopterygota</taxon>
        <taxon>Diptera</taxon>
        <taxon>Nematocera</taxon>
        <taxon>Culicoidea</taxon>
        <taxon>Culicidae</taxon>
        <taxon>Anophelinae</taxon>
        <taxon>Anopheles</taxon>
    </lineage>
</organism>
<evidence type="ECO:0000256" key="3">
    <source>
        <dbReference type="ARBA" id="ARBA00022606"/>
    </source>
</evidence>
<dbReference type="VEuPathDB" id="VectorBase:ASTEI20_034704"/>
<keyword evidence="6" id="KW-1133">Transmembrane helix</keyword>
<dbReference type="VEuPathDB" id="VectorBase:ASTEI10334"/>
<evidence type="ECO:0000256" key="9">
    <source>
        <dbReference type="ARBA" id="ARBA00023224"/>
    </source>
</evidence>
<proteinExistence type="predicted"/>
<dbReference type="VEuPathDB" id="VectorBase:ASTEI20_045547"/>
<evidence type="ECO:0000256" key="1">
    <source>
        <dbReference type="ARBA" id="ARBA00004651"/>
    </source>
</evidence>
<dbReference type="Pfam" id="PF02949">
    <property type="entry name" value="7tm_6"/>
    <property type="match status" value="3"/>
</dbReference>
<name>A0A182YPE8_ANOST</name>
<keyword evidence="2" id="KW-1003">Cell membrane</keyword>
<dbReference type="AlphaFoldDB" id="A0A182YPE8"/>
<dbReference type="PANTHER" id="PTHR21137">
    <property type="entry name" value="ODORANT RECEPTOR"/>
    <property type="match status" value="1"/>
</dbReference>
<keyword evidence="11" id="KW-1185">Reference proteome</keyword>
<keyword evidence="5" id="KW-0552">Olfaction</keyword>
<comment type="subcellular location">
    <subcellularLocation>
        <location evidence="1">Cell membrane</location>
        <topology evidence="1">Multi-pass membrane protein</topology>
    </subcellularLocation>
</comment>
<evidence type="ECO:0000256" key="6">
    <source>
        <dbReference type="ARBA" id="ARBA00022989"/>
    </source>
</evidence>
<dbReference type="PANTHER" id="PTHR21137:SF35">
    <property type="entry name" value="ODORANT RECEPTOR 19A-RELATED"/>
    <property type="match status" value="1"/>
</dbReference>
<dbReference type="VEuPathDB" id="VectorBase:ASTE015913"/>
<evidence type="ECO:0000256" key="7">
    <source>
        <dbReference type="ARBA" id="ARBA00023136"/>
    </source>
</evidence>
<dbReference type="GO" id="GO:0005549">
    <property type="term" value="F:odorant binding"/>
    <property type="evidence" value="ECO:0007669"/>
    <property type="project" value="InterPro"/>
</dbReference>
<reference evidence="11" key="1">
    <citation type="journal article" date="2014" name="Genome Biol.">
        <title>Genome analysis of a major urban malaria vector mosquito, Anopheles stephensi.</title>
        <authorList>
            <person name="Jiang X."/>
            <person name="Peery A."/>
            <person name="Hall A.B."/>
            <person name="Sharma A."/>
            <person name="Chen X.G."/>
            <person name="Waterhouse R.M."/>
            <person name="Komissarov A."/>
            <person name="Riehle M.M."/>
            <person name="Shouche Y."/>
            <person name="Sharakhova M.V."/>
            <person name="Lawson D."/>
            <person name="Pakpour N."/>
            <person name="Arensburger P."/>
            <person name="Davidson V.L."/>
            <person name="Eiglmeier K."/>
            <person name="Emrich S."/>
            <person name="George P."/>
            <person name="Kennedy R.C."/>
            <person name="Mane S.P."/>
            <person name="Maslen G."/>
            <person name="Oringanje C."/>
            <person name="Qi Y."/>
            <person name="Settlage R."/>
            <person name="Tojo M."/>
            <person name="Tubio J.M."/>
            <person name="Unger M.F."/>
            <person name="Wang B."/>
            <person name="Vernick K.D."/>
            <person name="Ribeiro J.M."/>
            <person name="James A.A."/>
            <person name="Michel K."/>
            <person name="Riehle M.A."/>
            <person name="Luckhart S."/>
            <person name="Sharakhov I.V."/>
            <person name="Tu Z."/>
        </authorList>
    </citation>
    <scope>NUCLEOTIDE SEQUENCE [LARGE SCALE GENOMIC DNA]</scope>
    <source>
        <strain evidence="11">Indian</strain>
    </source>
</reference>
<accession>A0A182YPE8</accession>
<dbReference type="VEuPathDB" id="VectorBase:ASTE015930"/>
<protein>
    <submittedName>
        <fullName evidence="10">Uncharacterized protein</fullName>
    </submittedName>
</protein>
<keyword evidence="8" id="KW-0675">Receptor</keyword>
<evidence type="ECO:0000313" key="11">
    <source>
        <dbReference type="Proteomes" id="UP000076408"/>
    </source>
</evidence>
<dbReference type="GO" id="GO:0007165">
    <property type="term" value="P:signal transduction"/>
    <property type="evidence" value="ECO:0007669"/>
    <property type="project" value="UniProtKB-KW"/>
</dbReference>
<sequence>MVLPKLADPFAVMPLLLRLQRFVGLWGERRFRYKFRLAFLSFCVLVVIPKVAFGYPDLETTVRGTAELIFEWNVLFGVLLFSLKLDDYDDLVYRYMDIAKIAFHKDIPAQLGDYLVHINHRIDKFSKIYCCSHLCLAIFYWVAPSSSTYMAYLSPRNKSRPVEHVLHLEEELYWFHTRVSLVDYSIFTAIMLPTIFMLAYFGGLKLLTIFSNVKYCSATLRLVAMRIQLMNRLDEVQAEKELVEIIVMHQKALKCVELLEIIFRWVFLGQFIQCVMIWCSLVLYVAVTGLSTKAANVGVLFILLTVETYGFCYFGSDLTSEVTYAFVNIHTFPLSLSVARAAYDCYWYQRSVSIQRKLRMVLQRAQKPVGISAGKFCFVDIEQFGNLLHLVGLDGPGRASRIRLASVMLFYLTFIVIPELTGGYTDVHQFVRTGVELLFNCNIFVGGMLFALEVTSFRMFIRELKFLAMLGEKDLPELIASSLSYKLKHALARFNYRANTFAKLQTICMGVIALAYWVAPLPSIYWFYYHPDNATEPPVRLVQHLEVKFYWLENRTMLKDYVAFAVIMLPVVCMCSAVCNIKVMTISGSIAYCTLFTRLTANAIEQLPDVAPAGWNPKALSHVVSMHASLLKTIHLLDRALRSVLLLQWLGCGLNWSISLVYLTNTGISFKSSTVCVMFLLATSETFLYCWLGSRLATQQERLERAIYAKRWYNYPRNERCSVLTILRQAQKPAVITVGKFFRVNLEEFSRIVNLSYSAYVDEKAVMPFLLRIQTIAGLWGDRSQRYRFYLIFSYFCLMVVLPKVLFGYPDLEIAVRGTAELMFESNAFFGMLMFSFQRDNYEKLVHQLQDLAALVLQDLPAELGQYLIAVNRRIDRSSKIYCCCHFSMATFFWFMPVWSTYSAYRAAATNSTEPVEHVLHLEEELYFLHIRTSLVHYTFYAAIMWPTIYTLGFTGGTKLLTIFSNVKYCSAMLKLVALRMQCLTGVKRERVEEELNEIISMHQRALDCVLLLETTFRWVFFVQFIQCTMIWCSLILYIAVTGFSSTVANVCVQIILVTVETYGYCYFGTDLTTESYGVALAVYDSDWYKFSVSMRRKLRLLIQRSQKPLGVTAGKFRFVNVAQFGKMLKMSYSFYVVLKEQF</sequence>
<dbReference type="InterPro" id="IPR004117">
    <property type="entry name" value="7tm6_olfct_rcpt"/>
</dbReference>
<evidence type="ECO:0000256" key="2">
    <source>
        <dbReference type="ARBA" id="ARBA00022475"/>
    </source>
</evidence>
<evidence type="ECO:0000256" key="8">
    <source>
        <dbReference type="ARBA" id="ARBA00023170"/>
    </source>
</evidence>
<evidence type="ECO:0000313" key="10">
    <source>
        <dbReference type="EnsemblMetazoa" id="ASTEI10334-PA"/>
    </source>
</evidence>
<keyword evidence="9" id="KW-0807">Transducer</keyword>
<evidence type="ECO:0000256" key="5">
    <source>
        <dbReference type="ARBA" id="ARBA00022725"/>
    </source>
</evidence>
<dbReference type="VEuPathDB" id="VectorBase:ASTE015927"/>
<keyword evidence="7" id="KW-0472">Membrane</keyword>
<dbReference type="Proteomes" id="UP000076408">
    <property type="component" value="Unassembled WGS sequence"/>
</dbReference>